<keyword evidence="3" id="KW-1185">Reference proteome</keyword>
<dbReference type="EMBL" id="AP012492">
    <property type="protein sequence ID" value="BAM33174.1"/>
    <property type="molecule type" value="Genomic_DNA"/>
</dbReference>
<organism evidence="1 4">
    <name type="scientific">Helicobacter cinaedi CCUG 18818 = ATCC BAA-847</name>
    <dbReference type="NCBI Taxonomy" id="537971"/>
    <lineage>
        <taxon>Bacteria</taxon>
        <taxon>Pseudomonadati</taxon>
        <taxon>Campylobacterota</taxon>
        <taxon>Epsilonproteobacteria</taxon>
        <taxon>Campylobacterales</taxon>
        <taxon>Helicobacteraceae</taxon>
        <taxon>Helicobacter</taxon>
    </lineage>
</organism>
<reference evidence="1 4" key="2">
    <citation type="journal article" date="2012" name="J. Bacteriol.">
        <title>Complete Genome Sequence of Helicobacter cinaedi Type Strain ATCC BAA-847.</title>
        <authorList>
            <person name="Miyoshi-Akiyama T."/>
            <person name="Takeshita N."/>
            <person name="Ohmagari N."/>
            <person name="Kirikae T."/>
        </authorList>
    </citation>
    <scope>NUCLEOTIDE SEQUENCE [LARGE SCALE GENOMIC DNA]</scope>
    <source>
        <strain evidence="1 4">ATCC BAA-847</strain>
    </source>
</reference>
<dbReference type="RefSeq" id="WP_002955640.1">
    <property type="nucleotide sequence ID" value="NC_020555.1"/>
</dbReference>
<proteinExistence type="predicted"/>
<evidence type="ECO:0000313" key="3">
    <source>
        <dbReference type="Proteomes" id="UP000005755"/>
    </source>
</evidence>
<reference evidence="1" key="3">
    <citation type="submission" date="2012-07" db="EMBL/GenBank/DDBJ databases">
        <authorList>
            <person name="Akiyama T."/>
            <person name="Takeshita N."/>
            <person name="Ohmagari N."/>
            <person name="Kirikae T."/>
        </authorList>
    </citation>
    <scope>NUCLEOTIDE SEQUENCE</scope>
    <source>
        <strain evidence="1">ATCC BAA-847</strain>
    </source>
</reference>
<evidence type="ECO:0000313" key="1">
    <source>
        <dbReference type="EMBL" id="BAM33174.1"/>
    </source>
</evidence>
<dbReference type="Proteomes" id="UP000005755">
    <property type="component" value="Unassembled WGS sequence"/>
</dbReference>
<dbReference type="REBASE" id="780932">
    <property type="entry name" value="HciORF1958P"/>
</dbReference>
<accession>A0AAI8MP45</accession>
<sequence length="575" mass="66176">MEIRVYAECLEQGLDFKEYLHNINSSFNIKNIYPTKARGNITTKDSILQKITKLKDFDVIITIVSHNQETPILLVEYSTAVPTDDHKMQRSDVYFYSSLFKIPVLKISPHSKGLSNNHGGGDKITLIREQNLTLKINALVYFIEWESENDLLLTNPKRNSCIRYNTKIENILKNILSKHLNSTALNFYDELLSENMQYFDEKHLAELKASFSNSTRFQKENEKLIVKINRFGHAMDPDRGILFFVNALFEGENIITKIIIKRERQSGKESYDSLFDGLSTPIQDKLQKLIKQDFNADIALEVFKTATNINVLCKKKNSNHFEIEDNDLKDFLENYNSITYKSIFINSSCLRLCDTYSNIICELSWNANVAKEYLLSLKGGINNATTLYPLTMQNAKEDIITFASVVLLQKIGAKTLSVSYPGAQGDKAILIGNGRQTKRIYVDIIAHKDSKKCFVLLQENKEKKNDLRQDEKKLLDIKDNHFDSLQELFHKIHTSYIEKDSLYLGLGSKFKLDSISPFFSVDYIFAFEIYSCDKYTNILWNVAIINLDLIHLFKPLLNAENKLQGMISLDLIYKA</sequence>
<dbReference type="KEGG" id="hcb:HCBAA847_1956"/>
<dbReference type="AlphaFoldDB" id="A0AAI8MP45"/>
<gene>
    <name evidence="1" type="ORF">HCBAA847_1956</name>
    <name evidence="2" type="ORF">HCCG_00362</name>
</gene>
<evidence type="ECO:0000313" key="4">
    <source>
        <dbReference type="Proteomes" id="UP000006036"/>
    </source>
</evidence>
<reference evidence="2" key="1">
    <citation type="submission" date="2008-08" db="EMBL/GenBank/DDBJ databases">
        <title>Annotation of Helicobacter cinaedi strain CCUG 18818.</title>
        <authorList>
            <consortium name="The Broad Institute Genome Sequencing Platform"/>
            <person name="Fox J.G."/>
            <person name="Shen Z."/>
            <person name="Charoenlap N."/>
            <person name="Schauer D.B."/>
            <person name="Ward D."/>
            <person name="Mehta T."/>
            <person name="Young S."/>
            <person name="Jaffe D."/>
            <person name="Gnerre S."/>
            <person name="Berlin A."/>
            <person name="Heiman D."/>
            <person name="Hepburn T."/>
            <person name="Shea T."/>
            <person name="Sykes S."/>
            <person name="Alvarado L."/>
            <person name="Kodira C."/>
            <person name="Borodovsky M."/>
            <person name="Lander E."/>
            <person name="Galagan J."/>
            <person name="Nusbaum C."/>
            <person name="Birren B."/>
        </authorList>
    </citation>
    <scope>NUCLEOTIDE SEQUENCE</scope>
    <source>
        <strain evidence="2">CCUG 18818</strain>
    </source>
</reference>
<dbReference type="Proteomes" id="UP000006036">
    <property type="component" value="Chromosome 1"/>
</dbReference>
<protein>
    <submittedName>
        <fullName evidence="1">Uncharacterized protein</fullName>
    </submittedName>
</protein>
<reference evidence="3" key="4">
    <citation type="journal article" date="2014" name="Genome Announc.">
        <title>Draft genome sequences of six enterohepatic helicobacter species isolated from humans and one from rhesus macaques.</title>
        <authorList>
            <person name="Shen Z."/>
            <person name="Sheh A."/>
            <person name="Young S.K."/>
            <person name="Abouelliel A."/>
            <person name="Ward D.V."/>
            <person name="Earl A.M."/>
            <person name="Fox J.G."/>
        </authorList>
    </citation>
    <scope>NUCLEOTIDE SEQUENCE [LARGE SCALE GENOMIC DNA]</scope>
    <source>
        <strain evidence="3">CCUG 18818</strain>
    </source>
</reference>
<evidence type="ECO:0000313" key="2">
    <source>
        <dbReference type="EMBL" id="EFR45816.1"/>
    </source>
</evidence>
<name>A0AAI8MP45_9HELI</name>
<dbReference type="EMBL" id="DS990391">
    <property type="protein sequence ID" value="EFR45816.1"/>
    <property type="molecule type" value="Genomic_DNA"/>
</dbReference>